<dbReference type="InterPro" id="IPR029071">
    <property type="entry name" value="Ubiquitin-like_domsf"/>
</dbReference>
<dbReference type="InterPro" id="IPR013149">
    <property type="entry name" value="ADH-like_C"/>
</dbReference>
<dbReference type="SUPFAM" id="SSF51735">
    <property type="entry name" value="NAD(P)-binding Rossmann-fold domains"/>
    <property type="match status" value="1"/>
</dbReference>
<name>A0A8H8S3E7_9HELO</name>
<dbReference type="SMART" id="SM00213">
    <property type="entry name" value="UBQ"/>
    <property type="match status" value="1"/>
</dbReference>
<keyword evidence="3" id="KW-1185">Reference proteome</keyword>
<dbReference type="AlphaFoldDB" id="A0A8H8S3E7"/>
<dbReference type="InterPro" id="IPR011032">
    <property type="entry name" value="GroES-like_sf"/>
</dbReference>
<dbReference type="Pfam" id="PF00240">
    <property type="entry name" value="ubiquitin"/>
    <property type="match status" value="1"/>
</dbReference>
<reference evidence="2 3" key="1">
    <citation type="submission" date="2018-05" db="EMBL/GenBank/DDBJ databases">
        <title>Genome sequencing and assembly of the regulated plant pathogen Lachnellula willkommii and related sister species for the development of diagnostic species identification markers.</title>
        <authorList>
            <person name="Giroux E."/>
            <person name="Bilodeau G."/>
        </authorList>
    </citation>
    <scope>NUCLEOTIDE SEQUENCE [LARGE SCALE GENOMIC DNA]</scope>
    <source>
        <strain evidence="2 3">CBS 160.35</strain>
    </source>
</reference>
<dbReference type="InterPro" id="IPR036291">
    <property type="entry name" value="NAD(P)-bd_dom_sf"/>
</dbReference>
<dbReference type="SUPFAM" id="SSF54236">
    <property type="entry name" value="Ubiquitin-like"/>
    <property type="match status" value="1"/>
</dbReference>
<gene>
    <name evidence="2" type="ORF">LOCC1_G003324</name>
</gene>
<dbReference type="SUPFAM" id="SSF50129">
    <property type="entry name" value="GroES-like"/>
    <property type="match status" value="1"/>
</dbReference>
<comment type="caution">
    <text evidence="2">The sequence shown here is derived from an EMBL/GenBank/DDBJ whole genome shotgun (WGS) entry which is preliminary data.</text>
</comment>
<dbReference type="Gene3D" id="3.10.20.90">
    <property type="entry name" value="Phosphatidylinositol 3-kinase Catalytic Subunit, Chain A, domain 1"/>
    <property type="match status" value="1"/>
</dbReference>
<dbReference type="Gene3D" id="3.90.180.10">
    <property type="entry name" value="Medium-chain alcohol dehydrogenases, catalytic domain"/>
    <property type="match status" value="1"/>
</dbReference>
<dbReference type="OrthoDB" id="428577at2759"/>
<dbReference type="PROSITE" id="PS50053">
    <property type="entry name" value="UBIQUITIN_2"/>
    <property type="match status" value="1"/>
</dbReference>
<dbReference type="PANTHER" id="PTHR45033:SF1">
    <property type="entry name" value="OXIDOREDUCTASE (EUROFUNG)"/>
    <property type="match status" value="1"/>
</dbReference>
<protein>
    <submittedName>
        <fullName evidence="2">Zinc-type alcohol dehydrogenase-like protein</fullName>
    </submittedName>
</protein>
<dbReference type="SMART" id="SM00829">
    <property type="entry name" value="PKS_ER"/>
    <property type="match status" value="1"/>
</dbReference>
<accession>A0A8H8S3E7</accession>
<dbReference type="Proteomes" id="UP000443090">
    <property type="component" value="Unassembled WGS sequence"/>
</dbReference>
<evidence type="ECO:0000313" key="2">
    <source>
        <dbReference type="EMBL" id="TVY47251.1"/>
    </source>
</evidence>
<sequence>MSLPPQTKQWITSQDGLSNLTQNTAPLPIPGPSEVLVKINTIALNYRDTEVIMGLYNHHRTTGGPPPSIVPCSDMCGTIITSHSALWTAGDKVLSIFNQTHLTGQIKAPHMKSGLGLPLPGVLAEYRVFPEYGLVRKPGYLTDEQACTLPIAGVTAWMALNGMRPLGQHGGKGETVLIQGTGGVAVAGLVTAKASGAEVIITSSSDEKLRMARELGADKTINYRSTENWDEEVMKMTGGEGADIIFENGGAQTLRRSFDCVAFGGLIDCIGYLSGKEDAPGDRLNTNVLALLRNVTLKGILNGPKERFEEMLAFYEEKQIRPVVDKVFPFEESKEALIYLFKGGHFGKVVIKSVYRVPNSFEMATSNNIQVNLGNPHGGIGAHGCIDVHQGTDEKALTISFQRTIRVPDNKTTYKLPPGLGNFPLYNVCHFKDTMPESMALKGGAFMPVHDREGLWINFESTRPFAVKVYLGGINAISGEPIMETFATALRRAKLVKEKKAIQDYVVVDPANQGQLWLDGIAKLNGKVMQFVAVPSGTGYTVESQISANDAVNGIQISITPIKPGATISINVQRLNGAGWCFQAYENDTVFKLMLDAAKHFGTPVEQLSFLFNHHRLEKRRLLSHYGINFGSTVSMVLNLVGGGYIQNPNFTNAEGEMGIAAGGLIQQSILPDPHPKGAWDGEKTSMFNVQLLNAACFYNVTGTPAPPSPVTAASYASAGLPFYSIPNEQSSGIKGVFSDIKSIAQLDKEKKGTKTLDRNINFRTVELDRSSPASFRPVADLEAQIKALGILSQLG</sequence>
<dbReference type="InterPro" id="IPR000626">
    <property type="entry name" value="Ubiquitin-like_dom"/>
</dbReference>
<dbReference type="InterPro" id="IPR052711">
    <property type="entry name" value="Zinc_ADH-like"/>
</dbReference>
<organism evidence="2 3">
    <name type="scientific">Lachnellula occidentalis</name>
    <dbReference type="NCBI Taxonomy" id="215460"/>
    <lineage>
        <taxon>Eukaryota</taxon>
        <taxon>Fungi</taxon>
        <taxon>Dikarya</taxon>
        <taxon>Ascomycota</taxon>
        <taxon>Pezizomycotina</taxon>
        <taxon>Leotiomycetes</taxon>
        <taxon>Helotiales</taxon>
        <taxon>Lachnaceae</taxon>
        <taxon>Lachnellula</taxon>
    </lineage>
</organism>
<dbReference type="Pfam" id="PF08240">
    <property type="entry name" value="ADH_N"/>
    <property type="match status" value="1"/>
</dbReference>
<dbReference type="CDD" id="cd17039">
    <property type="entry name" value="Ubl_ubiquitin_like"/>
    <property type="match status" value="1"/>
</dbReference>
<dbReference type="Pfam" id="PF00107">
    <property type="entry name" value="ADH_zinc_N"/>
    <property type="match status" value="1"/>
</dbReference>
<dbReference type="InterPro" id="IPR020843">
    <property type="entry name" value="ER"/>
</dbReference>
<dbReference type="GO" id="GO:0016491">
    <property type="term" value="F:oxidoreductase activity"/>
    <property type="evidence" value="ECO:0007669"/>
    <property type="project" value="InterPro"/>
</dbReference>
<evidence type="ECO:0000259" key="1">
    <source>
        <dbReference type="PROSITE" id="PS50053"/>
    </source>
</evidence>
<feature type="domain" description="Ubiquitin-like" evidence="1">
    <location>
        <begin position="568"/>
        <end position="643"/>
    </location>
</feature>
<dbReference type="InterPro" id="IPR013154">
    <property type="entry name" value="ADH-like_N"/>
</dbReference>
<evidence type="ECO:0000313" key="3">
    <source>
        <dbReference type="Proteomes" id="UP000443090"/>
    </source>
</evidence>
<dbReference type="Gene3D" id="3.40.50.720">
    <property type="entry name" value="NAD(P)-binding Rossmann-like Domain"/>
    <property type="match status" value="1"/>
</dbReference>
<dbReference type="PANTHER" id="PTHR45033">
    <property type="match status" value="1"/>
</dbReference>
<dbReference type="CDD" id="cd08276">
    <property type="entry name" value="MDR7"/>
    <property type="match status" value="1"/>
</dbReference>
<proteinExistence type="predicted"/>
<dbReference type="EMBL" id="QGMI01000102">
    <property type="protein sequence ID" value="TVY47251.1"/>
    <property type="molecule type" value="Genomic_DNA"/>
</dbReference>